<reference evidence="2 3" key="1">
    <citation type="submission" date="2017-03" db="EMBL/GenBank/DDBJ databases">
        <title>Widespread Adenine N6-methylation of Active Genes in Fungi.</title>
        <authorList>
            <consortium name="DOE Joint Genome Institute"/>
            <person name="Mondo S.J."/>
            <person name="Dannebaum R.O."/>
            <person name="Kuo R.C."/>
            <person name="Louie K.B."/>
            <person name="Bewick A.J."/>
            <person name="Labutti K."/>
            <person name="Haridas S."/>
            <person name="Kuo A."/>
            <person name="Salamov A."/>
            <person name="Ahrendt S.R."/>
            <person name="Lau R."/>
            <person name="Bowen B.P."/>
            <person name="Lipzen A."/>
            <person name="Sullivan W."/>
            <person name="Andreopoulos W.B."/>
            <person name="Clum A."/>
            <person name="Lindquist E."/>
            <person name="Daum C."/>
            <person name="Northen T.R."/>
            <person name="Ramamoorthy G."/>
            <person name="Schmitz R.J."/>
            <person name="Gryganskyi A."/>
            <person name="Culley D."/>
            <person name="Magnuson J."/>
            <person name="James T.Y."/>
            <person name="O'Malley M.A."/>
            <person name="Stajich J.E."/>
            <person name="Spatafora J.W."/>
            <person name="Visel A."/>
            <person name="Grigoriev I.V."/>
        </authorList>
    </citation>
    <scope>NUCLEOTIDE SEQUENCE [LARGE SCALE GENOMIC DNA]</scope>
    <source>
        <strain evidence="2 3">NRRL Y-17943</strain>
    </source>
</reference>
<dbReference type="GeneID" id="33554532"/>
<gene>
    <name evidence="2" type="ORF">BD324DRAFT_417121</name>
</gene>
<keyword evidence="3" id="KW-1185">Reference proteome</keyword>
<dbReference type="InParanoid" id="A0A1Y1UKF9"/>
<protein>
    <submittedName>
        <fullName evidence="2">Uncharacterized protein</fullName>
    </submittedName>
</protein>
<proteinExistence type="predicted"/>
<evidence type="ECO:0000313" key="2">
    <source>
        <dbReference type="EMBL" id="ORX38027.1"/>
    </source>
</evidence>
<dbReference type="AlphaFoldDB" id="A0A1Y1UKF9"/>
<feature type="region of interest" description="Disordered" evidence="1">
    <location>
        <begin position="1"/>
        <end position="26"/>
    </location>
</feature>
<evidence type="ECO:0000256" key="1">
    <source>
        <dbReference type="SAM" id="MobiDB-lite"/>
    </source>
</evidence>
<organism evidence="2 3">
    <name type="scientific">Kockovaella imperatae</name>
    <dbReference type="NCBI Taxonomy" id="4999"/>
    <lineage>
        <taxon>Eukaryota</taxon>
        <taxon>Fungi</taxon>
        <taxon>Dikarya</taxon>
        <taxon>Basidiomycota</taxon>
        <taxon>Agaricomycotina</taxon>
        <taxon>Tremellomycetes</taxon>
        <taxon>Tremellales</taxon>
        <taxon>Cuniculitremaceae</taxon>
        <taxon>Kockovaella</taxon>
    </lineage>
</organism>
<evidence type="ECO:0000313" key="3">
    <source>
        <dbReference type="Proteomes" id="UP000193218"/>
    </source>
</evidence>
<dbReference type="Proteomes" id="UP000193218">
    <property type="component" value="Unassembled WGS sequence"/>
</dbReference>
<sequence>MGQTLDQLSRKPRHVESSREPGLVRTPFFEEAQPDFPRASSLNRRRVEKQRLSAQWTWKMMMPSCMERKPLLRLLHKPPFRARRRRPRRPLRAQKRMVSLAVPPEQVQVDCLRLWQREWSSLSHTEDLLLLFPLSLSLTRGMSDSCIQE</sequence>
<dbReference type="RefSeq" id="XP_021872014.1">
    <property type="nucleotide sequence ID" value="XM_022012724.1"/>
</dbReference>
<accession>A0A1Y1UKF9</accession>
<name>A0A1Y1UKF9_9TREE</name>
<comment type="caution">
    <text evidence="2">The sequence shown here is derived from an EMBL/GenBank/DDBJ whole genome shotgun (WGS) entry which is preliminary data.</text>
</comment>
<dbReference type="EMBL" id="NBSH01000005">
    <property type="protein sequence ID" value="ORX38027.1"/>
    <property type="molecule type" value="Genomic_DNA"/>
</dbReference>